<keyword evidence="2" id="KW-1185">Reference proteome</keyword>
<name>A0A161LI02_9BACT</name>
<reference evidence="2" key="1">
    <citation type="submission" date="2016-04" db="EMBL/GenBank/DDBJ databases">
        <title>Draft genome sequence of Paludibacter jiangxiensis strain NM7.</title>
        <authorList>
            <person name="Qiu Y."/>
            <person name="Matsuura N."/>
            <person name="Ohashi A."/>
            <person name="Tourlousse M.D."/>
            <person name="Sekiguchi Y."/>
        </authorList>
    </citation>
    <scope>NUCLEOTIDE SEQUENCE [LARGE SCALE GENOMIC DNA]</scope>
    <source>
        <strain evidence="2">NM7</strain>
    </source>
</reference>
<evidence type="ECO:0000313" key="2">
    <source>
        <dbReference type="Proteomes" id="UP000076586"/>
    </source>
</evidence>
<dbReference type="EMBL" id="BDCR01000001">
    <property type="protein sequence ID" value="GAT61906.1"/>
    <property type="molecule type" value="Genomic_DNA"/>
</dbReference>
<accession>A0A161LI02</accession>
<gene>
    <name evidence="1" type="ORF">PJIAN_1493</name>
</gene>
<dbReference type="AlphaFoldDB" id="A0A161LI02"/>
<sequence length="67" mass="8009">MTLFSHFMRTLFQSAVNKLHKRKESDSFLRYRSLFVPFLSLLEERIKATFSFQLSIPEILKVLPDYP</sequence>
<evidence type="ECO:0000313" key="1">
    <source>
        <dbReference type="EMBL" id="GAT61906.1"/>
    </source>
</evidence>
<reference evidence="2" key="2">
    <citation type="journal article" date="2017" name="Genome Announc.">
        <title>Draft genome sequence of Paludibacter jiangxiensis NM7(T), a propionate-producing fermentative bacterium.</title>
        <authorList>
            <person name="Qiu Y.-L."/>
            <person name="Tourlousse D.M."/>
            <person name="Matsuura N."/>
            <person name="Ohashi A."/>
            <person name="Sekiguchi Y."/>
        </authorList>
    </citation>
    <scope>NUCLEOTIDE SEQUENCE [LARGE SCALE GENOMIC DNA]</scope>
    <source>
        <strain evidence="2">NM7</strain>
    </source>
</reference>
<organism evidence="1 2">
    <name type="scientific">Paludibacter jiangxiensis</name>
    <dbReference type="NCBI Taxonomy" id="681398"/>
    <lineage>
        <taxon>Bacteria</taxon>
        <taxon>Pseudomonadati</taxon>
        <taxon>Bacteroidota</taxon>
        <taxon>Bacteroidia</taxon>
        <taxon>Bacteroidales</taxon>
        <taxon>Paludibacteraceae</taxon>
        <taxon>Paludibacter</taxon>
    </lineage>
</organism>
<proteinExistence type="predicted"/>
<comment type="caution">
    <text evidence="1">The sequence shown here is derived from an EMBL/GenBank/DDBJ whole genome shotgun (WGS) entry which is preliminary data.</text>
</comment>
<dbReference type="Proteomes" id="UP000076586">
    <property type="component" value="Unassembled WGS sequence"/>
</dbReference>
<protein>
    <submittedName>
        <fullName evidence="1">Uncharacterized protein</fullName>
    </submittedName>
</protein>